<organism evidence="12 15">
    <name type="scientific">Perkinsus olseni</name>
    <name type="common">Perkinsus atlanticus</name>
    <dbReference type="NCBI Taxonomy" id="32597"/>
    <lineage>
        <taxon>Eukaryota</taxon>
        <taxon>Sar</taxon>
        <taxon>Alveolata</taxon>
        <taxon>Perkinsozoa</taxon>
        <taxon>Perkinsea</taxon>
        <taxon>Perkinsida</taxon>
        <taxon>Perkinsidae</taxon>
        <taxon>Perkinsus</taxon>
    </lineage>
</organism>
<dbReference type="SMART" id="SM00271">
    <property type="entry name" value="DnaJ"/>
    <property type="match status" value="1"/>
</dbReference>
<dbReference type="Pfam" id="PF02889">
    <property type="entry name" value="Sec63"/>
    <property type="match status" value="1"/>
</dbReference>
<dbReference type="AlphaFoldDB" id="A0A7J6QJN3"/>
<name>A0A7J6QJN3_PEROL</name>
<evidence type="ECO:0000313" key="14">
    <source>
        <dbReference type="Proteomes" id="UP000553632"/>
    </source>
</evidence>
<sequence>MSSFRDTFTKDEHKEGTLAYDDSAFFFFAGAVLCCIVVPWTYSIVYSLIWPEHKVHDEQWPLYSEKGSKLKYCKSSTMVEKVDECKLEEKKWADGSVVCAVWAYARLIQSRLKSKRFSKGFWIRAVVLCSLWYLLGLTAVHCMNSEVEVKSFDPFSILGIEVGATDAQIKKAYRKQSLVYHPDRNQGDPLANAKFIQISKAYQALTDEAAKANYEKYGNPDGPQTMKIGVGLPSFLLEQQNQVVVLIIFFLILLFVIPAGFIYYYQRQKLYAPNGVMVETLQFMGYYLTETTRVKNGPELLSCAAESRTMDSDLSDEAEMKPLIGAVQEPKKPQFDRPGVIRRNRILVEAHMQRLQDLMAPRLRAVTDTLVVRLVPVVQAMVEISAMREWLPTCMSMVELLRGLVQALDQRCNAMYQVPHFDGERARHATKNKPNTATAFKDFLNSDKTGKDRKGCADMNDQELADVEAFVQHVTRMSIETRVEVVDENEIVEGDIGTLVIKLNRENLQEGEAAGPVHAPYYPQAKFEEWWIFLLDGHSGRFLAMERYRSLEKEGEVKILFPIREAGKHQFMLQIMCDSYAGLDQRIPVEFTALKKDEVKREVIIHQEDVDIDLAPSLFQQMMGAEVDSDDEYESDDDDEDGKKAKPKVETPPSVSEQGD</sequence>
<dbReference type="EMBL" id="JABANO010021065">
    <property type="protein sequence ID" value="KAF4727432.1"/>
    <property type="molecule type" value="Genomic_DNA"/>
</dbReference>
<comment type="caution">
    <text evidence="12">The sequence shown here is derived from an EMBL/GenBank/DDBJ whole genome shotgun (WGS) entry which is preliminary data.</text>
</comment>
<dbReference type="InterPro" id="IPR004179">
    <property type="entry name" value="Sec63-dom"/>
</dbReference>
<protein>
    <submittedName>
        <fullName evidence="12">Secretory subunit</fullName>
    </submittedName>
</protein>
<evidence type="ECO:0000256" key="2">
    <source>
        <dbReference type="ARBA" id="ARBA00022448"/>
    </source>
</evidence>
<dbReference type="GO" id="GO:0031207">
    <property type="term" value="C:Sec62/Sec63 complex"/>
    <property type="evidence" value="ECO:0007669"/>
    <property type="project" value="TreeGrafter"/>
</dbReference>
<keyword evidence="4" id="KW-0256">Endoplasmic reticulum</keyword>
<keyword evidence="5" id="KW-0653">Protein transport</keyword>
<reference evidence="14 15" key="1">
    <citation type="submission" date="2020-04" db="EMBL/GenBank/DDBJ databases">
        <title>Perkinsus olseni comparative genomics.</title>
        <authorList>
            <person name="Bogema D.R."/>
        </authorList>
    </citation>
    <scope>NUCLEOTIDE SEQUENCE [LARGE SCALE GENOMIC DNA]</scope>
    <source>
        <strain evidence="12">ATCC PRA-205</strain>
        <strain evidence="13 14">ATCC PRA-207</strain>
    </source>
</reference>
<keyword evidence="14" id="KW-1185">Reference proteome</keyword>
<accession>A0A7J6QJN3</accession>
<feature type="transmembrane region" description="Helical" evidence="10">
    <location>
        <begin position="24"/>
        <end position="49"/>
    </location>
</feature>
<gene>
    <name evidence="12" type="primary">SEC63_3</name>
    <name evidence="12" type="ORF">FOZ62_008798</name>
    <name evidence="13" type="ORF">FOZ63_002688</name>
</gene>
<dbReference type="Gene3D" id="1.10.3380.10">
    <property type="entry name" value="Sec63 N-terminal domain-like domain"/>
    <property type="match status" value="1"/>
</dbReference>
<dbReference type="SMART" id="SM00973">
    <property type="entry name" value="Sec63"/>
    <property type="match status" value="1"/>
</dbReference>
<dbReference type="PANTHER" id="PTHR24075:SF0">
    <property type="entry name" value="TRANSLOCATION PROTEIN SEC63 HOMOLOG"/>
    <property type="match status" value="1"/>
</dbReference>
<evidence type="ECO:0000256" key="3">
    <source>
        <dbReference type="ARBA" id="ARBA00022692"/>
    </source>
</evidence>
<keyword evidence="8" id="KW-0143">Chaperone</keyword>
<evidence type="ECO:0000313" key="13">
    <source>
        <dbReference type="EMBL" id="KAF4727432.1"/>
    </source>
</evidence>
<evidence type="ECO:0000256" key="1">
    <source>
        <dbReference type="ARBA" id="ARBA00004477"/>
    </source>
</evidence>
<feature type="compositionally biased region" description="Acidic residues" evidence="9">
    <location>
        <begin position="627"/>
        <end position="640"/>
    </location>
</feature>
<evidence type="ECO:0000256" key="8">
    <source>
        <dbReference type="ARBA" id="ARBA00023186"/>
    </source>
</evidence>
<keyword evidence="7 10" id="KW-0472">Membrane</keyword>
<dbReference type="Gene3D" id="2.60.40.150">
    <property type="entry name" value="C2 domain"/>
    <property type="match status" value="1"/>
</dbReference>
<feature type="transmembrane region" description="Helical" evidence="10">
    <location>
        <begin position="243"/>
        <end position="265"/>
    </location>
</feature>
<evidence type="ECO:0000256" key="10">
    <source>
        <dbReference type="SAM" id="Phobius"/>
    </source>
</evidence>
<dbReference type="OMA" id="LIPCTYI"/>
<keyword evidence="6 10" id="KW-1133">Transmembrane helix</keyword>
<comment type="subcellular location">
    <subcellularLocation>
        <location evidence="1">Endoplasmic reticulum membrane</location>
        <topology evidence="1">Multi-pass membrane protein</topology>
    </subcellularLocation>
</comment>
<evidence type="ECO:0000259" key="11">
    <source>
        <dbReference type="PROSITE" id="PS50076"/>
    </source>
</evidence>
<evidence type="ECO:0000256" key="7">
    <source>
        <dbReference type="ARBA" id="ARBA00023136"/>
    </source>
</evidence>
<dbReference type="PROSITE" id="PS00636">
    <property type="entry name" value="DNAJ_1"/>
    <property type="match status" value="1"/>
</dbReference>
<dbReference type="InterPro" id="IPR036869">
    <property type="entry name" value="J_dom_sf"/>
</dbReference>
<dbReference type="PROSITE" id="PS50076">
    <property type="entry name" value="DNAJ_2"/>
    <property type="match status" value="1"/>
</dbReference>
<dbReference type="Pfam" id="PF00226">
    <property type="entry name" value="DnaJ"/>
    <property type="match status" value="1"/>
</dbReference>
<evidence type="ECO:0000256" key="4">
    <source>
        <dbReference type="ARBA" id="ARBA00022824"/>
    </source>
</evidence>
<dbReference type="Proteomes" id="UP000553632">
    <property type="component" value="Unassembled WGS sequence"/>
</dbReference>
<dbReference type="PRINTS" id="PR00625">
    <property type="entry name" value="JDOMAIN"/>
</dbReference>
<dbReference type="CDD" id="cd06257">
    <property type="entry name" value="DnaJ"/>
    <property type="match status" value="1"/>
</dbReference>
<dbReference type="Proteomes" id="UP000574390">
    <property type="component" value="Unassembled WGS sequence"/>
</dbReference>
<keyword evidence="2" id="KW-0813">Transport</keyword>
<keyword evidence="3 10" id="KW-0812">Transmembrane</keyword>
<dbReference type="SUPFAM" id="SSF158702">
    <property type="entry name" value="Sec63 N-terminal domain-like"/>
    <property type="match status" value="1"/>
</dbReference>
<dbReference type="PANTHER" id="PTHR24075">
    <property type="entry name" value="SEC63 DOMAIN-CONTAINING"/>
    <property type="match status" value="1"/>
</dbReference>
<dbReference type="Gene3D" id="1.10.287.110">
    <property type="entry name" value="DnaJ domain"/>
    <property type="match status" value="1"/>
</dbReference>
<dbReference type="SUPFAM" id="SSF81296">
    <property type="entry name" value="E set domains"/>
    <property type="match status" value="1"/>
</dbReference>
<feature type="domain" description="J" evidence="11">
    <location>
        <begin position="153"/>
        <end position="218"/>
    </location>
</feature>
<evidence type="ECO:0000256" key="9">
    <source>
        <dbReference type="SAM" id="MobiDB-lite"/>
    </source>
</evidence>
<evidence type="ECO:0000256" key="6">
    <source>
        <dbReference type="ARBA" id="ARBA00022989"/>
    </source>
</evidence>
<dbReference type="InterPro" id="IPR035892">
    <property type="entry name" value="C2_domain_sf"/>
</dbReference>
<dbReference type="InterPro" id="IPR018253">
    <property type="entry name" value="DnaJ_domain_CS"/>
</dbReference>
<dbReference type="GO" id="GO:0003723">
    <property type="term" value="F:RNA binding"/>
    <property type="evidence" value="ECO:0007669"/>
    <property type="project" value="TreeGrafter"/>
</dbReference>
<dbReference type="SUPFAM" id="SSF46565">
    <property type="entry name" value="Chaperone J-domain"/>
    <property type="match status" value="1"/>
</dbReference>
<dbReference type="EMBL" id="JABANM010028959">
    <property type="protein sequence ID" value="KAF4708809.1"/>
    <property type="molecule type" value="Genomic_DNA"/>
</dbReference>
<proteinExistence type="predicted"/>
<evidence type="ECO:0000313" key="15">
    <source>
        <dbReference type="Proteomes" id="UP000574390"/>
    </source>
</evidence>
<dbReference type="InterPro" id="IPR014756">
    <property type="entry name" value="Ig_E-set"/>
</dbReference>
<dbReference type="FunFam" id="1.10.287.110:FF:000077">
    <property type="entry name" value="Translocation protein SEC63"/>
    <property type="match status" value="1"/>
</dbReference>
<dbReference type="GO" id="GO:0006620">
    <property type="term" value="P:post-translational protein targeting to endoplasmic reticulum membrane"/>
    <property type="evidence" value="ECO:0007669"/>
    <property type="project" value="TreeGrafter"/>
</dbReference>
<evidence type="ECO:0000256" key="5">
    <source>
        <dbReference type="ARBA" id="ARBA00022927"/>
    </source>
</evidence>
<feature type="region of interest" description="Disordered" evidence="9">
    <location>
        <begin position="625"/>
        <end position="660"/>
    </location>
</feature>
<evidence type="ECO:0000313" key="12">
    <source>
        <dbReference type="EMBL" id="KAF4708809.1"/>
    </source>
</evidence>
<feature type="transmembrane region" description="Helical" evidence="10">
    <location>
        <begin position="121"/>
        <end position="140"/>
    </location>
</feature>
<dbReference type="GO" id="GO:0006614">
    <property type="term" value="P:SRP-dependent cotranslational protein targeting to membrane"/>
    <property type="evidence" value="ECO:0007669"/>
    <property type="project" value="TreeGrafter"/>
</dbReference>
<dbReference type="GO" id="GO:0008320">
    <property type="term" value="F:protein transmembrane transporter activity"/>
    <property type="evidence" value="ECO:0007669"/>
    <property type="project" value="TreeGrafter"/>
</dbReference>
<dbReference type="InterPro" id="IPR001623">
    <property type="entry name" value="DnaJ_domain"/>
</dbReference>